<evidence type="ECO:0000259" key="1">
    <source>
        <dbReference type="Pfam" id="PF06985"/>
    </source>
</evidence>
<accession>A0A2J6QKF3</accession>
<name>A0A2J6QKF3_9HELO</name>
<dbReference type="STRING" id="1745343.A0A2J6QKF3"/>
<dbReference type="EMBL" id="KZ613467">
    <property type="protein sequence ID" value="PMD26755.1"/>
    <property type="molecule type" value="Genomic_DNA"/>
</dbReference>
<dbReference type="AlphaFoldDB" id="A0A2J6QKF3"/>
<dbReference type="PANTHER" id="PTHR24148:SF64">
    <property type="entry name" value="HETEROKARYON INCOMPATIBILITY DOMAIN-CONTAINING PROTEIN"/>
    <property type="match status" value="1"/>
</dbReference>
<organism evidence="2 3">
    <name type="scientific">Hyaloscypha hepaticicola</name>
    <dbReference type="NCBI Taxonomy" id="2082293"/>
    <lineage>
        <taxon>Eukaryota</taxon>
        <taxon>Fungi</taxon>
        <taxon>Dikarya</taxon>
        <taxon>Ascomycota</taxon>
        <taxon>Pezizomycotina</taxon>
        <taxon>Leotiomycetes</taxon>
        <taxon>Helotiales</taxon>
        <taxon>Hyaloscyphaceae</taxon>
        <taxon>Hyaloscypha</taxon>
    </lineage>
</organism>
<dbReference type="InterPro" id="IPR052895">
    <property type="entry name" value="HetReg/Transcr_Mod"/>
</dbReference>
<keyword evidence="3" id="KW-1185">Reference proteome</keyword>
<dbReference type="InterPro" id="IPR010730">
    <property type="entry name" value="HET"/>
</dbReference>
<proteinExistence type="predicted"/>
<dbReference type="Pfam" id="PF06985">
    <property type="entry name" value="HET"/>
    <property type="match status" value="1"/>
</dbReference>
<evidence type="ECO:0000313" key="3">
    <source>
        <dbReference type="Proteomes" id="UP000235672"/>
    </source>
</evidence>
<sequence>MAVYNPLLEKDEIRLLRLEPGVGSAQVKFSLFHARLGKSPTYDAVSYMWGHDDGPGKPKTALSATGGRRAIQIQENLGNALRHLRLKDKARTLWVDAICVDQANDDERGHQIAQMGKIYSQATTVRVWLG</sequence>
<gene>
    <name evidence="2" type="ORF">NA56DRAFT_562791</name>
</gene>
<dbReference type="PANTHER" id="PTHR24148">
    <property type="entry name" value="ANKYRIN REPEAT DOMAIN-CONTAINING PROTEIN 39 HOMOLOG-RELATED"/>
    <property type="match status" value="1"/>
</dbReference>
<dbReference type="OrthoDB" id="3524416at2759"/>
<protein>
    <submittedName>
        <fullName evidence="2">HET-domain-containing protein</fullName>
    </submittedName>
</protein>
<reference evidence="2 3" key="1">
    <citation type="submission" date="2016-05" db="EMBL/GenBank/DDBJ databases">
        <title>A degradative enzymes factory behind the ericoid mycorrhizal symbiosis.</title>
        <authorList>
            <consortium name="DOE Joint Genome Institute"/>
            <person name="Martino E."/>
            <person name="Morin E."/>
            <person name="Grelet G."/>
            <person name="Kuo A."/>
            <person name="Kohler A."/>
            <person name="Daghino S."/>
            <person name="Barry K."/>
            <person name="Choi C."/>
            <person name="Cichocki N."/>
            <person name="Clum A."/>
            <person name="Copeland A."/>
            <person name="Hainaut M."/>
            <person name="Haridas S."/>
            <person name="Labutti K."/>
            <person name="Lindquist E."/>
            <person name="Lipzen A."/>
            <person name="Khouja H.-R."/>
            <person name="Murat C."/>
            <person name="Ohm R."/>
            <person name="Olson A."/>
            <person name="Spatafora J."/>
            <person name="Veneault-Fourrey C."/>
            <person name="Henrissat B."/>
            <person name="Grigoriev I."/>
            <person name="Martin F."/>
            <person name="Perotto S."/>
        </authorList>
    </citation>
    <scope>NUCLEOTIDE SEQUENCE [LARGE SCALE GENOMIC DNA]</scope>
    <source>
        <strain evidence="2 3">UAMH 7357</strain>
    </source>
</reference>
<feature type="domain" description="Heterokaryon incompatibility" evidence="1">
    <location>
        <begin position="42"/>
        <end position="130"/>
    </location>
</feature>
<dbReference type="Proteomes" id="UP000235672">
    <property type="component" value="Unassembled WGS sequence"/>
</dbReference>
<feature type="non-terminal residue" evidence="2">
    <location>
        <position position="130"/>
    </location>
</feature>
<evidence type="ECO:0000313" key="2">
    <source>
        <dbReference type="EMBL" id="PMD26755.1"/>
    </source>
</evidence>